<dbReference type="CDD" id="cd07043">
    <property type="entry name" value="STAS_anti-anti-sigma_factors"/>
    <property type="match status" value="1"/>
</dbReference>
<proteinExistence type="inferred from homology"/>
<evidence type="ECO:0000313" key="5">
    <source>
        <dbReference type="Proteomes" id="UP000190539"/>
    </source>
</evidence>
<evidence type="ECO:0000259" key="3">
    <source>
        <dbReference type="PROSITE" id="PS50801"/>
    </source>
</evidence>
<dbReference type="RefSeq" id="WP_077964027.1">
    <property type="nucleotide sequence ID" value="NZ_CP045178.1"/>
</dbReference>
<dbReference type="PROSITE" id="PS50801">
    <property type="entry name" value="STAS"/>
    <property type="match status" value="1"/>
</dbReference>
<evidence type="ECO:0000256" key="2">
    <source>
        <dbReference type="RuleBase" id="RU003749"/>
    </source>
</evidence>
<protein>
    <recommendedName>
        <fullName evidence="2">Anti-sigma factor antagonist</fullName>
    </recommendedName>
</protein>
<name>A0A1V4AFE9_9ACTN</name>
<dbReference type="Gene3D" id="3.30.750.24">
    <property type="entry name" value="STAS domain"/>
    <property type="match status" value="1"/>
</dbReference>
<accession>A0A1V4AFE9</accession>
<comment type="similarity">
    <text evidence="1 2">Belongs to the anti-sigma-factor antagonist family.</text>
</comment>
<organism evidence="4 5">
    <name type="scientific">Streptomyces tsukubensis</name>
    <dbReference type="NCBI Taxonomy" id="83656"/>
    <lineage>
        <taxon>Bacteria</taxon>
        <taxon>Bacillati</taxon>
        <taxon>Actinomycetota</taxon>
        <taxon>Actinomycetes</taxon>
        <taxon>Kitasatosporales</taxon>
        <taxon>Streptomycetaceae</taxon>
        <taxon>Streptomyces</taxon>
    </lineage>
</organism>
<dbReference type="SUPFAM" id="SSF52091">
    <property type="entry name" value="SpoIIaa-like"/>
    <property type="match status" value="1"/>
</dbReference>
<dbReference type="InterPro" id="IPR036513">
    <property type="entry name" value="STAS_dom_sf"/>
</dbReference>
<evidence type="ECO:0000256" key="1">
    <source>
        <dbReference type="ARBA" id="ARBA00009013"/>
    </source>
</evidence>
<dbReference type="PANTHER" id="PTHR33495:SF2">
    <property type="entry name" value="ANTI-SIGMA FACTOR ANTAGONIST TM_1081-RELATED"/>
    <property type="match status" value="1"/>
</dbReference>
<dbReference type="InterPro" id="IPR002645">
    <property type="entry name" value="STAS_dom"/>
</dbReference>
<gene>
    <name evidence="4" type="ORF">B1H18_01680</name>
</gene>
<dbReference type="Proteomes" id="UP000190539">
    <property type="component" value="Unassembled WGS sequence"/>
</dbReference>
<dbReference type="InterPro" id="IPR003658">
    <property type="entry name" value="Anti-sigma_ant"/>
</dbReference>
<sequence>MSTANQRVSVVEEPDGRLAVATVTGELDLETSSAVYRQALETMSRCPIVVLDLSDATFCDSSGFNALLRLRRRAEEAGHQLALAAPPDQVTRLLALTGAPAVFPVYGSLAEARAELLHSKDG</sequence>
<feature type="domain" description="STAS" evidence="3">
    <location>
        <begin position="18"/>
        <end position="116"/>
    </location>
</feature>
<dbReference type="EMBL" id="MVFC01000001">
    <property type="protein sequence ID" value="OON82774.1"/>
    <property type="molecule type" value="Genomic_DNA"/>
</dbReference>
<evidence type="ECO:0000313" key="4">
    <source>
        <dbReference type="EMBL" id="OON82774.1"/>
    </source>
</evidence>
<dbReference type="OrthoDB" id="4294859at2"/>
<dbReference type="AlphaFoldDB" id="A0A1V4AFE9"/>
<keyword evidence="5" id="KW-1185">Reference proteome</keyword>
<comment type="caution">
    <text evidence="4">The sequence shown here is derived from an EMBL/GenBank/DDBJ whole genome shotgun (WGS) entry which is preliminary data.</text>
</comment>
<dbReference type="GO" id="GO:0043856">
    <property type="term" value="F:anti-sigma factor antagonist activity"/>
    <property type="evidence" value="ECO:0007669"/>
    <property type="project" value="InterPro"/>
</dbReference>
<dbReference type="InterPro" id="IPR058548">
    <property type="entry name" value="MlaB-like_STAS"/>
</dbReference>
<dbReference type="Pfam" id="PF13466">
    <property type="entry name" value="STAS_2"/>
    <property type="match status" value="1"/>
</dbReference>
<dbReference type="PANTHER" id="PTHR33495">
    <property type="entry name" value="ANTI-SIGMA FACTOR ANTAGONIST TM_1081-RELATED-RELATED"/>
    <property type="match status" value="1"/>
</dbReference>
<dbReference type="NCBIfam" id="TIGR00377">
    <property type="entry name" value="ant_ant_sig"/>
    <property type="match status" value="1"/>
</dbReference>
<dbReference type="STRING" id="83656.B1H18_01680"/>
<reference evidence="4 5" key="1">
    <citation type="submission" date="2017-02" db="EMBL/GenBank/DDBJ databases">
        <title>Draft Genome Sequence of Streptomyces tsukubaensis F601, a Producer of the immunosuppressant tacrolimus FK506.</title>
        <authorList>
            <person name="Zong G."/>
            <person name="Zhong C."/>
            <person name="Fu J."/>
            <person name="Qin R."/>
            <person name="Cao G."/>
        </authorList>
    </citation>
    <scope>NUCLEOTIDE SEQUENCE [LARGE SCALE GENOMIC DNA]</scope>
    <source>
        <strain evidence="4 5">F601</strain>
    </source>
</reference>